<comment type="caution">
    <text evidence="2">The sequence shown here is derived from an EMBL/GenBank/DDBJ whole genome shotgun (WGS) entry which is preliminary data.</text>
</comment>
<feature type="compositionally biased region" description="Acidic residues" evidence="1">
    <location>
        <begin position="63"/>
        <end position="73"/>
    </location>
</feature>
<organism evidence="2">
    <name type="scientific">Tanacetum cinerariifolium</name>
    <name type="common">Dalmatian daisy</name>
    <name type="synonym">Chrysanthemum cinerariifolium</name>
    <dbReference type="NCBI Taxonomy" id="118510"/>
    <lineage>
        <taxon>Eukaryota</taxon>
        <taxon>Viridiplantae</taxon>
        <taxon>Streptophyta</taxon>
        <taxon>Embryophyta</taxon>
        <taxon>Tracheophyta</taxon>
        <taxon>Spermatophyta</taxon>
        <taxon>Magnoliopsida</taxon>
        <taxon>eudicotyledons</taxon>
        <taxon>Gunneridae</taxon>
        <taxon>Pentapetalae</taxon>
        <taxon>asterids</taxon>
        <taxon>campanulids</taxon>
        <taxon>Asterales</taxon>
        <taxon>Asteraceae</taxon>
        <taxon>Asteroideae</taxon>
        <taxon>Anthemideae</taxon>
        <taxon>Anthemidinae</taxon>
        <taxon>Tanacetum</taxon>
    </lineage>
</organism>
<feature type="compositionally biased region" description="Basic and acidic residues" evidence="1">
    <location>
        <begin position="160"/>
        <end position="174"/>
    </location>
</feature>
<feature type="non-terminal residue" evidence="2">
    <location>
        <position position="183"/>
    </location>
</feature>
<dbReference type="EMBL" id="BKCJ010238001">
    <property type="protein sequence ID" value="GEZ07249.1"/>
    <property type="molecule type" value="Genomic_DNA"/>
</dbReference>
<feature type="region of interest" description="Disordered" evidence="1">
    <location>
        <begin position="18"/>
        <end position="77"/>
    </location>
</feature>
<feature type="compositionally biased region" description="Low complexity" evidence="1">
    <location>
        <begin position="40"/>
        <end position="53"/>
    </location>
</feature>
<accession>A0A699I2X2</accession>
<dbReference type="AlphaFoldDB" id="A0A699I2X2"/>
<evidence type="ECO:0000313" key="2">
    <source>
        <dbReference type="EMBL" id="GEZ07249.1"/>
    </source>
</evidence>
<protein>
    <submittedName>
        <fullName evidence="2">Retrovirus-related Pol polyprotein from transposon TNT 1-94</fullName>
    </submittedName>
</protein>
<name>A0A699I2X2_TANCI</name>
<gene>
    <name evidence="2" type="ORF">Tci_479222</name>
</gene>
<feature type="region of interest" description="Disordered" evidence="1">
    <location>
        <begin position="160"/>
        <end position="183"/>
    </location>
</feature>
<evidence type="ECO:0000256" key="1">
    <source>
        <dbReference type="SAM" id="MobiDB-lite"/>
    </source>
</evidence>
<sequence length="183" mass="20119">MFDDYFKPPSVVSTTIFATTLPPPDTAKASFSISFDQDAPSPSTSPNNETTTSLIQSTNVEESNVEDDAEFDSDSLTNPFAPSITSFAESSSRIKYGLKQCDVVDIPMVKRLKLGEDPNRTPVDPNCYRSMVGSLMYLTTSRSDLVFAVCMSARYQVKDKQEKDKIGTKPDKNGKCGKAQQCQ</sequence>
<proteinExistence type="predicted"/>
<reference evidence="2" key="1">
    <citation type="journal article" date="2019" name="Sci. Rep.">
        <title>Draft genome of Tanacetum cinerariifolium, the natural source of mosquito coil.</title>
        <authorList>
            <person name="Yamashiro T."/>
            <person name="Shiraishi A."/>
            <person name="Satake H."/>
            <person name="Nakayama K."/>
        </authorList>
    </citation>
    <scope>NUCLEOTIDE SEQUENCE</scope>
</reference>